<dbReference type="PANTHER" id="PTHR47022">
    <property type="entry name" value="BTB AND MATH DOMAIN-CONTAINING PROTEIN 36-RELATED"/>
    <property type="match status" value="1"/>
</dbReference>
<name>A0AAV5U4W6_9BILA</name>
<dbReference type="AlphaFoldDB" id="A0AAV5U4W6"/>
<feature type="non-terminal residue" evidence="2">
    <location>
        <position position="102"/>
    </location>
</feature>
<keyword evidence="3" id="KW-1185">Reference proteome</keyword>
<dbReference type="PANTHER" id="PTHR47022:SF1">
    <property type="entry name" value="BTB AND MATH DOMAIN-CONTAINING PROTEIN 36-RELATED"/>
    <property type="match status" value="1"/>
</dbReference>
<feature type="domain" description="BTB" evidence="1">
    <location>
        <begin position="2"/>
        <end position="80"/>
    </location>
</feature>
<dbReference type="Proteomes" id="UP001432027">
    <property type="component" value="Unassembled WGS sequence"/>
</dbReference>
<gene>
    <name evidence="2" type="ORF">PENTCL1PPCAC_23842</name>
</gene>
<evidence type="ECO:0000313" key="2">
    <source>
        <dbReference type="EMBL" id="GMT01668.1"/>
    </source>
</evidence>
<evidence type="ECO:0000259" key="1">
    <source>
        <dbReference type="Pfam" id="PF00651"/>
    </source>
</evidence>
<comment type="caution">
    <text evidence="2">The sequence shown here is derived from an EMBL/GenBank/DDBJ whole genome shotgun (WGS) entry which is preliminary data.</text>
</comment>
<proteinExistence type="predicted"/>
<reference evidence="2" key="1">
    <citation type="submission" date="2023-10" db="EMBL/GenBank/DDBJ databases">
        <title>Genome assembly of Pristionchus species.</title>
        <authorList>
            <person name="Yoshida K."/>
            <person name="Sommer R.J."/>
        </authorList>
    </citation>
    <scope>NUCLEOTIDE SEQUENCE</scope>
    <source>
        <strain evidence="2">RS0144</strain>
    </source>
</reference>
<dbReference type="EMBL" id="BTSX01000005">
    <property type="protein sequence ID" value="GMT01668.1"/>
    <property type="molecule type" value="Genomic_DNA"/>
</dbReference>
<sequence>QILAVHSPVLNAMFYGNFNEKNKKEIELKGVDRGVHKKIKDLFIKKLAQRANDNVRFLLNLGDRFEIKIPLDLCDDYLMSSTSLTPSPKLLLSEQYRLVKLQ</sequence>
<dbReference type="InterPro" id="IPR011333">
    <property type="entry name" value="SKP1/BTB/POZ_sf"/>
</dbReference>
<protein>
    <recommendedName>
        <fullName evidence="1">BTB domain-containing protein</fullName>
    </recommendedName>
</protein>
<dbReference type="Pfam" id="PF00651">
    <property type="entry name" value="BTB"/>
    <property type="match status" value="1"/>
</dbReference>
<dbReference type="Gene3D" id="3.30.710.10">
    <property type="entry name" value="Potassium Channel Kv1.1, Chain A"/>
    <property type="match status" value="1"/>
</dbReference>
<accession>A0AAV5U4W6</accession>
<organism evidence="2 3">
    <name type="scientific">Pristionchus entomophagus</name>
    <dbReference type="NCBI Taxonomy" id="358040"/>
    <lineage>
        <taxon>Eukaryota</taxon>
        <taxon>Metazoa</taxon>
        <taxon>Ecdysozoa</taxon>
        <taxon>Nematoda</taxon>
        <taxon>Chromadorea</taxon>
        <taxon>Rhabditida</taxon>
        <taxon>Rhabditina</taxon>
        <taxon>Diplogasteromorpha</taxon>
        <taxon>Diplogasteroidea</taxon>
        <taxon>Neodiplogasteridae</taxon>
        <taxon>Pristionchus</taxon>
    </lineage>
</organism>
<dbReference type="InterPro" id="IPR000210">
    <property type="entry name" value="BTB/POZ_dom"/>
</dbReference>
<feature type="non-terminal residue" evidence="2">
    <location>
        <position position="1"/>
    </location>
</feature>
<evidence type="ECO:0000313" key="3">
    <source>
        <dbReference type="Proteomes" id="UP001432027"/>
    </source>
</evidence>
<dbReference type="SUPFAM" id="SSF54695">
    <property type="entry name" value="POZ domain"/>
    <property type="match status" value="1"/>
</dbReference>